<accession>A0A5J9W863</accession>
<dbReference type="EMBL" id="RWGY01000004">
    <property type="protein sequence ID" value="TVU44176.1"/>
    <property type="molecule type" value="Genomic_DNA"/>
</dbReference>
<feature type="domain" description="F-box/LRR-repeat protein 15/At3g58940/PEG3-like LRR" evidence="2">
    <location>
        <begin position="2"/>
        <end position="192"/>
    </location>
</feature>
<name>A0A5J9W863_9POAL</name>
<dbReference type="SUPFAM" id="SSF52047">
    <property type="entry name" value="RNI-like"/>
    <property type="match status" value="1"/>
</dbReference>
<dbReference type="InterPro" id="IPR006566">
    <property type="entry name" value="FBD"/>
</dbReference>
<proteinExistence type="predicted"/>
<protein>
    <submittedName>
        <fullName evidence="3">Uncharacterized protein</fullName>
    </submittedName>
</protein>
<feature type="non-terminal residue" evidence="3">
    <location>
        <position position="1"/>
    </location>
</feature>
<dbReference type="Pfam" id="PF24758">
    <property type="entry name" value="LRR_At5g56370"/>
    <property type="match status" value="1"/>
</dbReference>
<keyword evidence="4" id="KW-1185">Reference proteome</keyword>
<dbReference type="AlphaFoldDB" id="A0A5J9W863"/>
<dbReference type="PANTHER" id="PTHR32141">
    <property type="match status" value="1"/>
</dbReference>
<reference evidence="3 4" key="1">
    <citation type="journal article" date="2019" name="Sci. Rep.">
        <title>A high-quality genome of Eragrostis curvula grass provides insights into Poaceae evolution and supports new strategies to enhance forage quality.</title>
        <authorList>
            <person name="Carballo J."/>
            <person name="Santos B.A.C.M."/>
            <person name="Zappacosta D."/>
            <person name="Garbus I."/>
            <person name="Selva J.P."/>
            <person name="Gallo C.A."/>
            <person name="Diaz A."/>
            <person name="Albertini E."/>
            <person name="Caccamo M."/>
            <person name="Echenique V."/>
        </authorList>
    </citation>
    <scope>NUCLEOTIDE SEQUENCE [LARGE SCALE GENOMIC DNA]</scope>
    <source>
        <strain evidence="4">cv. Victoria</strain>
        <tissue evidence="3">Leaf</tissue>
    </source>
</reference>
<dbReference type="Proteomes" id="UP000324897">
    <property type="component" value="Chromosome 5"/>
</dbReference>
<dbReference type="InterPro" id="IPR055411">
    <property type="entry name" value="LRR_FXL15/At3g58940/PEG3-like"/>
</dbReference>
<evidence type="ECO:0000313" key="3">
    <source>
        <dbReference type="EMBL" id="TVU44176.1"/>
    </source>
</evidence>
<evidence type="ECO:0000259" key="1">
    <source>
        <dbReference type="Pfam" id="PF08387"/>
    </source>
</evidence>
<sequence>LLRVLDIHNCNFPPAAGNGNCSPAHRAFPRLTHLSLKEVGIVEDVLEKMVSNSPRIEAMVLDTNSGHRHLRLSPLPSLRYLLVSARCLQRSELQHVVLEGAPNLEKLLLEQEFYAPSLRIIGPTKLLNTLGYLGTVIPILHLGTSTFNGIVPVSLVEQFPRVKILALMMPEPNLNVVIGYLKCFPCLHKLHIKFGYSWLHLKGAEIYDKIAPIECLDRSLRTVVLRPYQGLVSHVEFANFFIERAMVLELMKFGDCGGWTSTTEWAQQQRMCLNIDNRASKSAQFCFARDLPPEFFMGQGFSQEVPF</sequence>
<dbReference type="Gene3D" id="3.80.10.10">
    <property type="entry name" value="Ribonuclease Inhibitor"/>
    <property type="match status" value="1"/>
</dbReference>
<feature type="domain" description="FBD" evidence="1">
    <location>
        <begin position="212"/>
        <end position="253"/>
    </location>
</feature>
<gene>
    <name evidence="3" type="ORF">EJB05_03611</name>
</gene>
<dbReference type="Pfam" id="PF08387">
    <property type="entry name" value="FBD"/>
    <property type="match status" value="1"/>
</dbReference>
<dbReference type="InterPro" id="IPR032675">
    <property type="entry name" value="LRR_dom_sf"/>
</dbReference>
<organism evidence="3 4">
    <name type="scientific">Eragrostis curvula</name>
    <name type="common">weeping love grass</name>
    <dbReference type="NCBI Taxonomy" id="38414"/>
    <lineage>
        <taxon>Eukaryota</taxon>
        <taxon>Viridiplantae</taxon>
        <taxon>Streptophyta</taxon>
        <taxon>Embryophyta</taxon>
        <taxon>Tracheophyta</taxon>
        <taxon>Spermatophyta</taxon>
        <taxon>Magnoliopsida</taxon>
        <taxon>Liliopsida</taxon>
        <taxon>Poales</taxon>
        <taxon>Poaceae</taxon>
        <taxon>PACMAD clade</taxon>
        <taxon>Chloridoideae</taxon>
        <taxon>Eragrostideae</taxon>
        <taxon>Eragrostidinae</taxon>
        <taxon>Eragrostis</taxon>
    </lineage>
</organism>
<dbReference type="InterPro" id="IPR055302">
    <property type="entry name" value="F-box_dom-containing"/>
</dbReference>
<comment type="caution">
    <text evidence="3">The sequence shown here is derived from an EMBL/GenBank/DDBJ whole genome shotgun (WGS) entry which is preliminary data.</text>
</comment>
<dbReference type="PANTHER" id="PTHR32141:SF158">
    <property type="entry name" value="EXPRESSED PROTEIN"/>
    <property type="match status" value="1"/>
</dbReference>
<evidence type="ECO:0000313" key="4">
    <source>
        <dbReference type="Proteomes" id="UP000324897"/>
    </source>
</evidence>
<evidence type="ECO:0000259" key="2">
    <source>
        <dbReference type="Pfam" id="PF24758"/>
    </source>
</evidence>